<keyword evidence="7 9" id="KW-0573">Peptidoglycan synthesis</keyword>
<dbReference type="PANTHER" id="PTHR30582:SF24">
    <property type="entry name" value="L,D-TRANSPEPTIDASE ERFK_SRFK-RELATED"/>
    <property type="match status" value="1"/>
</dbReference>
<keyword evidence="4" id="KW-0808">Transferase</keyword>
<keyword evidence="3" id="KW-0328">Glycosyltransferase</keyword>
<dbReference type="GO" id="GO:0071555">
    <property type="term" value="P:cell wall organization"/>
    <property type="evidence" value="ECO:0007669"/>
    <property type="project" value="UniProtKB-UniRule"/>
</dbReference>
<dbReference type="GO" id="GO:0016757">
    <property type="term" value="F:glycosyltransferase activity"/>
    <property type="evidence" value="ECO:0007669"/>
    <property type="project" value="UniProtKB-KW"/>
</dbReference>
<dbReference type="PROSITE" id="PS52029">
    <property type="entry name" value="LD_TPASE"/>
    <property type="match status" value="1"/>
</dbReference>
<evidence type="ECO:0000256" key="4">
    <source>
        <dbReference type="ARBA" id="ARBA00022679"/>
    </source>
</evidence>
<comment type="similarity">
    <text evidence="2">Belongs to the YkuD family.</text>
</comment>
<dbReference type="RefSeq" id="WP_145613747.1">
    <property type="nucleotide sequence ID" value="NZ_VITV01000017.1"/>
</dbReference>
<comment type="pathway">
    <text evidence="1 9">Cell wall biogenesis; peptidoglycan biosynthesis.</text>
</comment>
<evidence type="ECO:0000313" key="11">
    <source>
        <dbReference type="EMBL" id="TWB65950.1"/>
    </source>
</evidence>
<name>A0A560JC04_9PROT</name>
<dbReference type="Pfam" id="PF03734">
    <property type="entry name" value="YkuD"/>
    <property type="match status" value="1"/>
</dbReference>
<dbReference type="GO" id="GO:0018104">
    <property type="term" value="P:peptidoglycan-protein cross-linking"/>
    <property type="evidence" value="ECO:0007669"/>
    <property type="project" value="TreeGrafter"/>
</dbReference>
<keyword evidence="5" id="KW-0378">Hydrolase</keyword>
<dbReference type="InterPro" id="IPR005490">
    <property type="entry name" value="LD_TPept_cat_dom"/>
</dbReference>
<dbReference type="CDD" id="cd16913">
    <property type="entry name" value="YkuD_like"/>
    <property type="match status" value="1"/>
</dbReference>
<gene>
    <name evidence="11" type="ORF">FBZ87_11745</name>
</gene>
<evidence type="ECO:0000313" key="12">
    <source>
        <dbReference type="Proteomes" id="UP000320516"/>
    </source>
</evidence>
<keyword evidence="6 9" id="KW-0133">Cell shape</keyword>
<feature type="active site" description="Nucleophile" evidence="9">
    <location>
        <position position="217"/>
    </location>
</feature>
<evidence type="ECO:0000256" key="5">
    <source>
        <dbReference type="ARBA" id="ARBA00022801"/>
    </source>
</evidence>
<evidence type="ECO:0000256" key="6">
    <source>
        <dbReference type="ARBA" id="ARBA00022960"/>
    </source>
</evidence>
<dbReference type="AlphaFoldDB" id="A0A560JC04"/>
<dbReference type="GO" id="GO:0005576">
    <property type="term" value="C:extracellular region"/>
    <property type="evidence" value="ECO:0007669"/>
    <property type="project" value="TreeGrafter"/>
</dbReference>
<dbReference type="GO" id="GO:0008360">
    <property type="term" value="P:regulation of cell shape"/>
    <property type="evidence" value="ECO:0007669"/>
    <property type="project" value="UniProtKB-UniRule"/>
</dbReference>
<dbReference type="EMBL" id="VITV01000017">
    <property type="protein sequence ID" value="TWB65950.1"/>
    <property type="molecule type" value="Genomic_DNA"/>
</dbReference>
<sequence length="336" mass="36872">MIKPRLGRPTRGRPAGWPTGWQRVGVATLLALLPHWHPVLAGTLIGETAAYRIESPSETLMDVARRFDLGYVEVRAVNPDIDPWQPRPDAVVLLPLAHLLPDVPPAPARRSLIIINLGDFRLYWLPAKGEPTSMPIGSAADPYPEPMGEGHIRGKRVNPVWTPPPTVRAEHPDLPRSVGPGPDNPLGAFALDMSWPAYAVHGTNKPDGVGRRVSHGCIRLYPEDIARLFPQVSIGTRVVMVDQPVKLGWIDGELYLEAHPDRDQADEIERNGTFVPHLSAQSTMDTRLWIARLAGDAVDRVDWGLVDDILSSRNGLPVPILKSPDTAAAGEQSPRR</sequence>
<evidence type="ECO:0000256" key="2">
    <source>
        <dbReference type="ARBA" id="ARBA00005992"/>
    </source>
</evidence>
<dbReference type="Proteomes" id="UP000320516">
    <property type="component" value="Unassembled WGS sequence"/>
</dbReference>
<accession>A0A560JC04</accession>
<proteinExistence type="inferred from homology"/>
<keyword evidence="11" id="KW-0449">Lipoprotein</keyword>
<feature type="domain" description="L,D-TPase catalytic" evidence="10">
    <location>
        <begin position="111"/>
        <end position="241"/>
    </location>
</feature>
<dbReference type="UniPathway" id="UPA00219"/>
<evidence type="ECO:0000256" key="9">
    <source>
        <dbReference type="PROSITE-ProRule" id="PRU01373"/>
    </source>
</evidence>
<evidence type="ECO:0000256" key="1">
    <source>
        <dbReference type="ARBA" id="ARBA00004752"/>
    </source>
</evidence>
<evidence type="ECO:0000256" key="3">
    <source>
        <dbReference type="ARBA" id="ARBA00022676"/>
    </source>
</evidence>
<organism evidence="11 12">
    <name type="scientific">Nitrospirillum amazonense</name>
    <dbReference type="NCBI Taxonomy" id="28077"/>
    <lineage>
        <taxon>Bacteria</taxon>
        <taxon>Pseudomonadati</taxon>
        <taxon>Pseudomonadota</taxon>
        <taxon>Alphaproteobacteria</taxon>
        <taxon>Rhodospirillales</taxon>
        <taxon>Azospirillaceae</taxon>
        <taxon>Nitrospirillum</taxon>
    </lineage>
</organism>
<evidence type="ECO:0000256" key="8">
    <source>
        <dbReference type="ARBA" id="ARBA00023316"/>
    </source>
</evidence>
<comment type="caution">
    <text evidence="11">The sequence shown here is derived from an EMBL/GenBank/DDBJ whole genome shotgun (WGS) entry which is preliminary data.</text>
</comment>
<evidence type="ECO:0000256" key="7">
    <source>
        <dbReference type="ARBA" id="ARBA00022984"/>
    </source>
</evidence>
<dbReference type="InterPro" id="IPR038063">
    <property type="entry name" value="Transpep_catalytic_dom"/>
</dbReference>
<feature type="active site" description="Proton donor/acceptor" evidence="9">
    <location>
        <position position="201"/>
    </location>
</feature>
<dbReference type="GO" id="GO:0071972">
    <property type="term" value="F:peptidoglycan L,D-transpeptidase activity"/>
    <property type="evidence" value="ECO:0007669"/>
    <property type="project" value="TreeGrafter"/>
</dbReference>
<dbReference type="Gene3D" id="2.40.440.10">
    <property type="entry name" value="L,D-transpeptidase catalytic domain-like"/>
    <property type="match status" value="1"/>
</dbReference>
<dbReference type="InterPro" id="IPR050979">
    <property type="entry name" value="LD-transpeptidase"/>
</dbReference>
<protein>
    <submittedName>
        <fullName evidence="11">Lipoprotein-anchoring transpeptidase ErfK/SrfK</fullName>
    </submittedName>
</protein>
<evidence type="ECO:0000259" key="10">
    <source>
        <dbReference type="PROSITE" id="PS52029"/>
    </source>
</evidence>
<reference evidence="11 12" key="1">
    <citation type="submission" date="2019-06" db="EMBL/GenBank/DDBJ databases">
        <title>Genomic Encyclopedia of Type Strains, Phase IV (KMG-V): Genome sequencing to study the core and pangenomes of soil and plant-associated prokaryotes.</title>
        <authorList>
            <person name="Whitman W."/>
        </authorList>
    </citation>
    <scope>NUCLEOTIDE SEQUENCE [LARGE SCALE GENOMIC DNA]</scope>
    <source>
        <strain evidence="11 12">BR 12005</strain>
    </source>
</reference>
<keyword evidence="8 9" id="KW-0961">Cell wall biogenesis/degradation</keyword>
<dbReference type="SUPFAM" id="SSF141523">
    <property type="entry name" value="L,D-transpeptidase catalytic domain-like"/>
    <property type="match status" value="1"/>
</dbReference>
<dbReference type="PANTHER" id="PTHR30582">
    <property type="entry name" value="L,D-TRANSPEPTIDASE"/>
    <property type="match status" value="1"/>
</dbReference>